<dbReference type="GO" id="GO:0016020">
    <property type="term" value="C:membrane"/>
    <property type="evidence" value="ECO:0007669"/>
    <property type="project" value="InterPro"/>
</dbReference>
<dbReference type="PANTHER" id="PTHR19229">
    <property type="entry name" value="ATP-BINDING CASSETTE TRANSPORTER SUBFAMILY A ABCA"/>
    <property type="match status" value="1"/>
</dbReference>
<dbReference type="GO" id="GO:0140359">
    <property type="term" value="F:ABC-type transporter activity"/>
    <property type="evidence" value="ECO:0007669"/>
    <property type="project" value="InterPro"/>
</dbReference>
<dbReference type="OrthoDB" id="10255969at2759"/>
<dbReference type="PANTHER" id="PTHR19229:SF250">
    <property type="entry name" value="ABC TRANSPORTER DOMAIN-CONTAINING PROTEIN-RELATED"/>
    <property type="match status" value="1"/>
</dbReference>
<reference evidence="1 2" key="1">
    <citation type="submission" date="2014-03" db="EMBL/GenBank/DDBJ databases">
        <title>Draft genome of the hookworm Oesophagostomum dentatum.</title>
        <authorList>
            <person name="Mitreva M."/>
        </authorList>
    </citation>
    <scope>NUCLEOTIDE SEQUENCE [LARGE SCALE GENOMIC DNA]</scope>
    <source>
        <strain evidence="1 2">OD-Hann</strain>
    </source>
</reference>
<dbReference type="SUPFAM" id="SSF52540">
    <property type="entry name" value="P-loop containing nucleoside triphosphate hydrolases"/>
    <property type="match status" value="1"/>
</dbReference>
<dbReference type="Proteomes" id="UP000053660">
    <property type="component" value="Unassembled WGS sequence"/>
</dbReference>
<gene>
    <name evidence="1" type="ORF">OESDEN_02127</name>
</gene>
<keyword evidence="2" id="KW-1185">Reference proteome</keyword>
<proteinExistence type="predicted"/>
<accession>A0A0B1TJZ7</accession>
<dbReference type="Gene3D" id="3.40.50.300">
    <property type="entry name" value="P-loop containing nucleotide triphosphate hydrolases"/>
    <property type="match status" value="1"/>
</dbReference>
<dbReference type="InterPro" id="IPR026082">
    <property type="entry name" value="ABCA"/>
</dbReference>
<organism evidence="1 2">
    <name type="scientific">Oesophagostomum dentatum</name>
    <name type="common">Nodular worm</name>
    <dbReference type="NCBI Taxonomy" id="61180"/>
    <lineage>
        <taxon>Eukaryota</taxon>
        <taxon>Metazoa</taxon>
        <taxon>Ecdysozoa</taxon>
        <taxon>Nematoda</taxon>
        <taxon>Chromadorea</taxon>
        <taxon>Rhabditida</taxon>
        <taxon>Rhabditina</taxon>
        <taxon>Rhabditomorpha</taxon>
        <taxon>Strongyloidea</taxon>
        <taxon>Strongylidae</taxon>
        <taxon>Oesophagostomum</taxon>
    </lineage>
</organism>
<evidence type="ECO:0000313" key="2">
    <source>
        <dbReference type="Proteomes" id="UP000053660"/>
    </source>
</evidence>
<protein>
    <submittedName>
        <fullName evidence="1">Uncharacterized protein</fullName>
    </submittedName>
</protein>
<dbReference type="InterPro" id="IPR027417">
    <property type="entry name" value="P-loop_NTPase"/>
</dbReference>
<evidence type="ECO:0000313" key="1">
    <source>
        <dbReference type="EMBL" id="KHJ97888.1"/>
    </source>
</evidence>
<dbReference type="AlphaFoldDB" id="A0A0B1TJZ7"/>
<sequence>MRVSGKAILLSSHSMEECEALCSRIGILVRGRLVAIGASQALKSRYADSLFLHMILKSLKDRELVINEVLTKFESGTLTTKRTDSLNLKFKVNLHF</sequence>
<dbReference type="GO" id="GO:0005319">
    <property type="term" value="F:lipid transporter activity"/>
    <property type="evidence" value="ECO:0007669"/>
    <property type="project" value="TreeGrafter"/>
</dbReference>
<dbReference type="EMBL" id="KN549384">
    <property type="protein sequence ID" value="KHJ97888.1"/>
    <property type="molecule type" value="Genomic_DNA"/>
</dbReference>
<name>A0A0B1TJZ7_OESDE</name>